<dbReference type="InterPro" id="IPR002942">
    <property type="entry name" value="S4_RNA-bd"/>
</dbReference>
<evidence type="ECO:0000256" key="4">
    <source>
        <dbReference type="PROSITE-ProRule" id="PRU00182"/>
    </source>
</evidence>
<dbReference type="SUPFAM" id="SSF55174">
    <property type="entry name" value="Alpha-L RNA-binding motif"/>
    <property type="match status" value="1"/>
</dbReference>
<dbReference type="SMART" id="SM00363">
    <property type="entry name" value="S4"/>
    <property type="match status" value="1"/>
</dbReference>
<proteinExistence type="inferred from homology"/>
<evidence type="ECO:0000256" key="1">
    <source>
        <dbReference type="ARBA" id="ARBA00008396"/>
    </source>
</evidence>
<keyword evidence="8" id="KW-1185">Reference proteome</keyword>
<dbReference type="PROSITE" id="PS50889">
    <property type="entry name" value="S4"/>
    <property type="match status" value="1"/>
</dbReference>
<feature type="domain" description="RNA-binding S4" evidence="6">
    <location>
        <begin position="14"/>
        <end position="78"/>
    </location>
</feature>
<feature type="region of interest" description="Disordered" evidence="5">
    <location>
        <begin position="92"/>
        <end position="136"/>
    </location>
</feature>
<gene>
    <name evidence="7" type="ORF">KGD84_29355</name>
</gene>
<keyword evidence="3" id="KW-0238">DNA-binding</keyword>
<dbReference type="InterPro" id="IPR036986">
    <property type="entry name" value="S4_RNA-bd_sf"/>
</dbReference>
<organism evidence="7 8">
    <name type="scientific">Nocardiopsis changdeensis</name>
    <dbReference type="NCBI Taxonomy" id="2831969"/>
    <lineage>
        <taxon>Bacteria</taxon>
        <taxon>Bacillati</taxon>
        <taxon>Actinomycetota</taxon>
        <taxon>Actinomycetes</taxon>
        <taxon>Streptosporangiales</taxon>
        <taxon>Nocardiopsidaceae</taxon>
        <taxon>Nocardiopsis</taxon>
    </lineage>
</organism>
<name>A0ABX8BPS0_9ACTN</name>
<evidence type="ECO:0000259" key="6">
    <source>
        <dbReference type="SMART" id="SM00363"/>
    </source>
</evidence>
<dbReference type="CDD" id="cd00165">
    <property type="entry name" value="S4"/>
    <property type="match status" value="1"/>
</dbReference>
<evidence type="ECO:0000256" key="3">
    <source>
        <dbReference type="ARBA" id="ARBA00023125"/>
    </source>
</evidence>
<dbReference type="PIRSF" id="PIRSF016821">
    <property type="entry name" value="HSP15"/>
    <property type="match status" value="1"/>
</dbReference>
<dbReference type="EMBL" id="CP074133">
    <property type="protein sequence ID" value="QUX22388.1"/>
    <property type="molecule type" value="Genomic_DNA"/>
</dbReference>
<comment type="similarity">
    <text evidence="1">Belongs to the HSP15 family.</text>
</comment>
<dbReference type="Proteomes" id="UP000676079">
    <property type="component" value="Chromosome"/>
</dbReference>
<dbReference type="InterPro" id="IPR025708">
    <property type="entry name" value="HSP15"/>
</dbReference>
<dbReference type="Pfam" id="PF01479">
    <property type="entry name" value="S4"/>
    <property type="match status" value="1"/>
</dbReference>
<keyword evidence="2 4" id="KW-0694">RNA-binding</keyword>
<dbReference type="Gene3D" id="3.10.290.10">
    <property type="entry name" value="RNA-binding S4 domain"/>
    <property type="match status" value="1"/>
</dbReference>
<evidence type="ECO:0000256" key="5">
    <source>
        <dbReference type="SAM" id="MobiDB-lite"/>
    </source>
</evidence>
<protein>
    <submittedName>
        <fullName evidence="7">RNA-binding S4 domain-containing protein</fullName>
    </submittedName>
</protein>
<evidence type="ECO:0000313" key="8">
    <source>
        <dbReference type="Proteomes" id="UP000676079"/>
    </source>
</evidence>
<evidence type="ECO:0000256" key="2">
    <source>
        <dbReference type="ARBA" id="ARBA00022884"/>
    </source>
</evidence>
<sequence>MSDAVPLPSGPDSTRVDRWLWAVRLTKTRSDAAQACRGGHVRVNDRPAKPASTVKAGDEVRVRLHGTTRIVEVGHVLEKRVAAPIAVRCYVDNTPEPPPQATIPVIRRDRGAGRPTKKDRRLLDRLRSDLPPPPNP</sequence>
<accession>A0ABX8BPS0</accession>
<reference evidence="7 8" key="1">
    <citation type="submission" date="2021-05" db="EMBL/GenBank/DDBJ databases">
        <title>Direct Submission.</title>
        <authorList>
            <person name="Li K."/>
            <person name="Gao J."/>
        </authorList>
    </citation>
    <scope>NUCLEOTIDE SEQUENCE [LARGE SCALE GENOMIC DNA]</scope>
    <source>
        <strain evidence="7 8">Mg02</strain>
    </source>
</reference>
<evidence type="ECO:0000313" key="7">
    <source>
        <dbReference type="EMBL" id="QUX22388.1"/>
    </source>
</evidence>